<dbReference type="Pfam" id="PF22669">
    <property type="entry name" value="Exo_endo_phos2"/>
    <property type="match status" value="2"/>
</dbReference>
<proteinExistence type="predicted"/>
<dbReference type="SUPFAM" id="SSF56219">
    <property type="entry name" value="DNase I-like"/>
    <property type="match status" value="2"/>
</dbReference>
<keyword evidence="4" id="KW-1185">Reference proteome</keyword>
<dbReference type="SMART" id="SM00128">
    <property type="entry name" value="IPPc"/>
    <property type="match status" value="1"/>
</dbReference>
<dbReference type="OMA" id="AMERRCW"/>
<evidence type="ECO:0000313" key="3">
    <source>
        <dbReference type="EMBL" id="KDN49217.1"/>
    </source>
</evidence>
<dbReference type="HOGENOM" id="CLU_398547_0_0_1"/>
<name>A0A066W5H0_TILAU</name>
<gene>
    <name evidence="3" type="ORF">K437DRAFT_273294</name>
</gene>
<feature type="domain" description="Inositol polyphosphate-related phosphatase" evidence="2">
    <location>
        <begin position="310"/>
        <end position="750"/>
    </location>
</feature>
<dbReference type="InterPro" id="IPR046985">
    <property type="entry name" value="IP5"/>
</dbReference>
<feature type="compositionally biased region" description="Low complexity" evidence="1">
    <location>
        <begin position="36"/>
        <end position="58"/>
    </location>
</feature>
<feature type="region of interest" description="Disordered" evidence="1">
    <location>
        <begin position="740"/>
        <end position="760"/>
    </location>
</feature>
<comment type="caution">
    <text evidence="3">The sequence shown here is derived from an EMBL/GenBank/DDBJ whole genome shotgun (WGS) entry which is preliminary data.</text>
</comment>
<dbReference type="GO" id="GO:0046856">
    <property type="term" value="P:phosphatidylinositol dephosphorylation"/>
    <property type="evidence" value="ECO:0007669"/>
    <property type="project" value="InterPro"/>
</dbReference>
<dbReference type="PANTHER" id="PTHR11200">
    <property type="entry name" value="INOSITOL 5-PHOSPHATASE"/>
    <property type="match status" value="1"/>
</dbReference>
<feature type="compositionally biased region" description="Acidic residues" evidence="1">
    <location>
        <begin position="746"/>
        <end position="756"/>
    </location>
</feature>
<dbReference type="InterPro" id="IPR036691">
    <property type="entry name" value="Endo/exonu/phosph_ase_sf"/>
</dbReference>
<dbReference type="GeneID" id="25266432"/>
<evidence type="ECO:0000313" key="4">
    <source>
        <dbReference type="Proteomes" id="UP000027361"/>
    </source>
</evidence>
<dbReference type="GO" id="GO:0004439">
    <property type="term" value="F:phosphatidylinositol-4,5-bisphosphate 5-phosphatase activity"/>
    <property type="evidence" value="ECO:0007669"/>
    <property type="project" value="TreeGrafter"/>
</dbReference>
<dbReference type="InParanoid" id="A0A066W5H0"/>
<dbReference type="PANTHER" id="PTHR11200:SF300">
    <property type="entry name" value="TYPE II INOSITOL 1,4,5-TRISPHOSPHATE 5-PHOSPHATASE"/>
    <property type="match status" value="1"/>
</dbReference>
<dbReference type="AlphaFoldDB" id="A0A066W5H0"/>
<feature type="region of interest" description="Disordered" evidence="1">
    <location>
        <begin position="275"/>
        <end position="299"/>
    </location>
</feature>
<dbReference type="InterPro" id="IPR000300">
    <property type="entry name" value="IPPc"/>
</dbReference>
<dbReference type="OrthoDB" id="7862313at2759"/>
<dbReference type="STRING" id="1037660.A0A066W5H0"/>
<dbReference type="RefSeq" id="XP_013244300.1">
    <property type="nucleotide sequence ID" value="XM_013388846.1"/>
</dbReference>
<accession>A0A066W5H0</accession>
<protein>
    <submittedName>
        <fullName evidence="3">DNase I-like protein</fullName>
    </submittedName>
</protein>
<dbReference type="Gene3D" id="3.60.10.10">
    <property type="entry name" value="Endonuclease/exonuclease/phosphatase"/>
    <property type="match status" value="1"/>
</dbReference>
<sequence length="775" mass="84451">MRSHYEIAESALRPSEHLKLAISVDEVNPPAPAPPSESGASASGPTAEAALSASPAAGSQETASRRVLAIILNVDAGYELGALLVLRQRASDGYKTASIAQCFPLVQGLACRKFERGPEGVDVSQQTINATAEITGSTAQSSAEADAVMVKTNAEASEVKQQQKVEAMTSKLEGTTGVNPTNASAVDFSITLGRISFNGTTRDATGLQDLFAVIEAQVSVAMEHASHSSGKGNDEYTWIAAYTDHMPAALVAPIFSRFTSSAFVPVQAPGSSAASAAADSEPLSTRTASPSLSSSGTVSAMPTIQHATASELKISIATWNVNGQLPPVSSACEPASSAIAASRPNGAPPPETDTQGIARWLRAHEESDIIVVGFQEFDLGSTAYLYYTPQREDAWTAAVFCALGRRAGEYTKLASRQLVGLFSMVLVRTSLADCIQDVDTCAVGVGLGGFVANKGAVGIRFRFRERDAPPFDTGRTFCFVNAHLSAFEGVDALERRRWDWNEIMKRLNFELDISRQQGRLEGEQGIGKLVMASDKSVEIAPPPPTHLAAVAQMKATPTEMGACTRDVPKTERDKHRRWRRRWAKERKEWLDERREWLDGKTKQARELMKGADWAGQDGLVSALETEAPDALRIQLGVLDHDIIFFSGDLNYRLNIHINEAKKMIKKRQYATLLKFDQLNAERSIGAVFRQGWHEGLIAFSPTYKFDLGTNVYDTSEKQRTPAWCDRVLWHTPMRISKDVEKLAEKAEDDDTDEEEDRILSSVGEEELVRHEIFSE</sequence>
<evidence type="ECO:0000259" key="2">
    <source>
        <dbReference type="SMART" id="SM00128"/>
    </source>
</evidence>
<evidence type="ECO:0000256" key="1">
    <source>
        <dbReference type="SAM" id="MobiDB-lite"/>
    </source>
</evidence>
<dbReference type="Proteomes" id="UP000027361">
    <property type="component" value="Unassembled WGS sequence"/>
</dbReference>
<dbReference type="EMBL" id="JMSN01000022">
    <property type="protein sequence ID" value="KDN49217.1"/>
    <property type="molecule type" value="Genomic_DNA"/>
</dbReference>
<reference evidence="3 4" key="1">
    <citation type="submission" date="2014-05" db="EMBL/GenBank/DDBJ databases">
        <title>Draft genome sequence of a rare smut relative, Tilletiaria anomala UBC 951.</title>
        <authorList>
            <consortium name="DOE Joint Genome Institute"/>
            <person name="Toome M."/>
            <person name="Kuo A."/>
            <person name="Henrissat B."/>
            <person name="Lipzen A."/>
            <person name="Tritt A."/>
            <person name="Yoshinaga Y."/>
            <person name="Zane M."/>
            <person name="Barry K."/>
            <person name="Grigoriev I.V."/>
            <person name="Spatafora J.W."/>
            <person name="Aimea M.C."/>
        </authorList>
    </citation>
    <scope>NUCLEOTIDE SEQUENCE [LARGE SCALE GENOMIC DNA]</scope>
    <source>
        <strain evidence="3 4">UBC 951</strain>
    </source>
</reference>
<feature type="region of interest" description="Disordered" evidence="1">
    <location>
        <begin position="26"/>
        <end position="58"/>
    </location>
</feature>
<organism evidence="3 4">
    <name type="scientific">Tilletiaria anomala (strain ATCC 24038 / CBS 436.72 / UBC 951)</name>
    <dbReference type="NCBI Taxonomy" id="1037660"/>
    <lineage>
        <taxon>Eukaryota</taxon>
        <taxon>Fungi</taxon>
        <taxon>Dikarya</taxon>
        <taxon>Basidiomycota</taxon>
        <taxon>Ustilaginomycotina</taxon>
        <taxon>Exobasidiomycetes</taxon>
        <taxon>Georgefischeriales</taxon>
        <taxon>Tilletiariaceae</taxon>
        <taxon>Tilletiaria</taxon>
    </lineage>
</organism>